<dbReference type="AlphaFoldDB" id="A0AAV7PJ51"/>
<evidence type="ECO:0000313" key="2">
    <source>
        <dbReference type="EMBL" id="KAJ1127829.1"/>
    </source>
</evidence>
<keyword evidence="3" id="KW-1185">Reference proteome</keyword>
<name>A0AAV7PJ51_PLEWA</name>
<dbReference type="EMBL" id="JANPWB010000011">
    <property type="protein sequence ID" value="KAJ1127829.1"/>
    <property type="molecule type" value="Genomic_DNA"/>
</dbReference>
<sequence>TATKQSPQGEGKGGHLSRLSARRQIHERATCPLFNPGECKATVSQVSTVGGLPTVPSWGVQS</sequence>
<proteinExistence type="predicted"/>
<comment type="caution">
    <text evidence="2">The sequence shown here is derived from an EMBL/GenBank/DDBJ whole genome shotgun (WGS) entry which is preliminary data.</text>
</comment>
<gene>
    <name evidence="2" type="ORF">NDU88_006222</name>
</gene>
<feature type="non-terminal residue" evidence="2">
    <location>
        <position position="62"/>
    </location>
</feature>
<dbReference type="Proteomes" id="UP001066276">
    <property type="component" value="Chromosome 7"/>
</dbReference>
<organism evidence="2 3">
    <name type="scientific">Pleurodeles waltl</name>
    <name type="common">Iberian ribbed newt</name>
    <dbReference type="NCBI Taxonomy" id="8319"/>
    <lineage>
        <taxon>Eukaryota</taxon>
        <taxon>Metazoa</taxon>
        <taxon>Chordata</taxon>
        <taxon>Craniata</taxon>
        <taxon>Vertebrata</taxon>
        <taxon>Euteleostomi</taxon>
        <taxon>Amphibia</taxon>
        <taxon>Batrachia</taxon>
        <taxon>Caudata</taxon>
        <taxon>Salamandroidea</taxon>
        <taxon>Salamandridae</taxon>
        <taxon>Pleurodelinae</taxon>
        <taxon>Pleurodeles</taxon>
    </lineage>
</organism>
<accession>A0AAV7PJ51</accession>
<feature type="non-terminal residue" evidence="2">
    <location>
        <position position="1"/>
    </location>
</feature>
<feature type="region of interest" description="Disordered" evidence="1">
    <location>
        <begin position="1"/>
        <end position="24"/>
    </location>
</feature>
<protein>
    <submittedName>
        <fullName evidence="2">Uncharacterized protein</fullName>
    </submittedName>
</protein>
<evidence type="ECO:0000256" key="1">
    <source>
        <dbReference type="SAM" id="MobiDB-lite"/>
    </source>
</evidence>
<reference evidence="2" key="1">
    <citation type="journal article" date="2022" name="bioRxiv">
        <title>Sequencing and chromosome-scale assembly of the giantPleurodeles waltlgenome.</title>
        <authorList>
            <person name="Brown T."/>
            <person name="Elewa A."/>
            <person name="Iarovenko S."/>
            <person name="Subramanian E."/>
            <person name="Araus A.J."/>
            <person name="Petzold A."/>
            <person name="Susuki M."/>
            <person name="Suzuki K.-i.T."/>
            <person name="Hayashi T."/>
            <person name="Toyoda A."/>
            <person name="Oliveira C."/>
            <person name="Osipova E."/>
            <person name="Leigh N.D."/>
            <person name="Simon A."/>
            <person name="Yun M.H."/>
        </authorList>
    </citation>
    <scope>NUCLEOTIDE SEQUENCE</scope>
    <source>
        <strain evidence="2">20211129_DDA</strain>
        <tissue evidence="2">Liver</tissue>
    </source>
</reference>
<evidence type="ECO:0000313" key="3">
    <source>
        <dbReference type="Proteomes" id="UP001066276"/>
    </source>
</evidence>